<keyword evidence="2" id="KW-1133">Transmembrane helix</keyword>
<gene>
    <name evidence="4" type="ORF">FC752_11980</name>
</gene>
<proteinExistence type="predicted"/>
<name>A0ABY2TBZ3_9BACI</name>
<feature type="domain" description="Phage tail tape measure protein" evidence="3">
    <location>
        <begin position="115"/>
        <end position="310"/>
    </location>
</feature>
<organism evidence="4 5">
    <name type="scientific">Lysinibacillus varians</name>
    <dbReference type="NCBI Taxonomy" id="1145276"/>
    <lineage>
        <taxon>Bacteria</taxon>
        <taxon>Bacillati</taxon>
        <taxon>Bacillota</taxon>
        <taxon>Bacilli</taxon>
        <taxon>Bacillales</taxon>
        <taxon>Bacillaceae</taxon>
        <taxon>Lysinibacillus</taxon>
    </lineage>
</organism>
<dbReference type="EMBL" id="SZPV01000023">
    <property type="protein sequence ID" value="TKI63018.1"/>
    <property type="molecule type" value="Genomic_DNA"/>
</dbReference>
<keyword evidence="2" id="KW-0472">Membrane</keyword>
<keyword evidence="5" id="KW-1185">Reference proteome</keyword>
<evidence type="ECO:0000313" key="5">
    <source>
        <dbReference type="Proteomes" id="UP000308539"/>
    </source>
</evidence>
<reference evidence="4 5" key="1">
    <citation type="submission" date="2019-04" db="EMBL/GenBank/DDBJ databases">
        <title>Lysinibacillus genome sequencing.</title>
        <authorList>
            <person name="Dunlap C."/>
        </authorList>
    </citation>
    <scope>NUCLEOTIDE SEQUENCE [LARGE SCALE GENOMIC DNA]</scope>
    <source>
        <strain evidence="4 5">NBRC 109424</strain>
    </source>
</reference>
<protein>
    <recommendedName>
        <fullName evidence="3">Phage tail tape measure protein domain-containing protein</fullName>
    </recommendedName>
</protein>
<dbReference type="RefSeq" id="WP_025218467.1">
    <property type="nucleotide sequence ID" value="NZ_CP006837.1"/>
</dbReference>
<accession>A0ABY2TBZ3</accession>
<sequence length="708" mass="74636">MANRVISAVLTLQDRDFSSNLRRAGDRADDFGRGVVRVGNQIQRFGQGATRVFKSVAMGAGALGATGIAAFGASVAKSIVDTDGAFKRLEARTGATGAKLKGLENVAKDVFKAGFGENMDQVADDVSTLSAMFKNLKGDSLTEVAKGAATISQAWGSESKEVGRAVQAMTNNFNGLGENKALDLMTFAFQKTGDYSDDLLDTFSEYSMHFSKLGLSAEEFTGILIRGAENGAFNMDFVADGVKELGIRVIDESKTTAEGFKAIGFNAEEMAKKFATGGEEANTAFQATIAGLAAMKNPIERNAAGVALFGTKWEDVREDVILSMADSAAAVEGFEGATGRAADALQSSFKSKLTQSWRELQTGIADVVNGAGAQEFLQGVAQKADELVPKIQGIVEKAFEFGNTVRENWGPIKETLIGVSTAAGVLAVGMGTLKVITTVTTMVQGFKTAMGLATAGQWAMNTAMLASPLTWVVIGIAAVVAAGVLLYRNWDVVKQKASELWQRLLDNPMLALVAGPIGALIAAGITLYQNWDKVRAGWDTTWNTIKSAAGSGVNFVIDKLNGLIKVINNIPGVNIPIVPKVSWGDVKTGVDSINKASAGGKVPQYDVGSNRIEEDHLAQIHKGEMIIPARQAERVRAAGGNIDNIDKMVQPSPVAVATPTTTGSTPQPAPANNGNVQVIIENLNAKGVTAMEVANELVPLLQLRLANL</sequence>
<dbReference type="Pfam" id="PF10145">
    <property type="entry name" value="PhageMin_Tail"/>
    <property type="match status" value="1"/>
</dbReference>
<feature type="transmembrane region" description="Helical" evidence="2">
    <location>
        <begin position="508"/>
        <end position="528"/>
    </location>
</feature>
<keyword evidence="2" id="KW-0812">Transmembrane</keyword>
<evidence type="ECO:0000313" key="4">
    <source>
        <dbReference type="EMBL" id="TKI63018.1"/>
    </source>
</evidence>
<evidence type="ECO:0000256" key="1">
    <source>
        <dbReference type="ARBA" id="ARBA00022612"/>
    </source>
</evidence>
<dbReference type="PANTHER" id="PTHR37813">
    <property type="entry name" value="FELS-2 PROPHAGE PROTEIN"/>
    <property type="match status" value="1"/>
</dbReference>
<feature type="transmembrane region" description="Helical" evidence="2">
    <location>
        <begin position="469"/>
        <end position="487"/>
    </location>
</feature>
<dbReference type="PANTHER" id="PTHR37813:SF1">
    <property type="entry name" value="FELS-2 PROPHAGE PROTEIN"/>
    <property type="match status" value="1"/>
</dbReference>
<dbReference type="Proteomes" id="UP000308539">
    <property type="component" value="Unassembled WGS sequence"/>
</dbReference>
<keyword evidence="1" id="KW-1188">Viral release from host cell</keyword>
<evidence type="ECO:0000256" key="2">
    <source>
        <dbReference type="SAM" id="Phobius"/>
    </source>
</evidence>
<evidence type="ECO:0000259" key="3">
    <source>
        <dbReference type="Pfam" id="PF10145"/>
    </source>
</evidence>
<dbReference type="InterPro" id="IPR010090">
    <property type="entry name" value="Phage_tape_meas"/>
</dbReference>
<comment type="caution">
    <text evidence="4">The sequence shown here is derived from an EMBL/GenBank/DDBJ whole genome shotgun (WGS) entry which is preliminary data.</text>
</comment>